<dbReference type="SMART" id="SM00332">
    <property type="entry name" value="PP2Cc"/>
    <property type="match status" value="1"/>
</dbReference>
<dbReference type="Proteomes" id="UP001590950">
    <property type="component" value="Unassembled WGS sequence"/>
</dbReference>
<dbReference type="Pfam" id="PF00481">
    <property type="entry name" value="PP2C"/>
    <property type="match status" value="1"/>
</dbReference>
<dbReference type="SUPFAM" id="SSF81606">
    <property type="entry name" value="PP2C-like"/>
    <property type="match status" value="1"/>
</dbReference>
<dbReference type="EMBL" id="JBEFKJ010000001">
    <property type="protein sequence ID" value="KAL2048414.1"/>
    <property type="molecule type" value="Genomic_DNA"/>
</dbReference>
<comment type="caution">
    <text evidence="2">The sequence shown here is derived from an EMBL/GenBank/DDBJ whole genome shotgun (WGS) entry which is preliminary data.</text>
</comment>
<feature type="domain" description="PPM-type phosphatase" evidence="1">
    <location>
        <begin position="145"/>
        <end position="516"/>
    </location>
</feature>
<dbReference type="Gene3D" id="3.60.40.10">
    <property type="entry name" value="PPM-type phosphatase domain"/>
    <property type="match status" value="1"/>
</dbReference>
<reference evidence="2 3" key="1">
    <citation type="submission" date="2024-09" db="EMBL/GenBank/DDBJ databases">
        <title>Rethinking Asexuality: The Enigmatic Case of Functional Sexual Genes in Lepraria (Stereocaulaceae).</title>
        <authorList>
            <person name="Doellman M."/>
            <person name="Sun Y."/>
            <person name="Barcenas-Pena A."/>
            <person name="Lumbsch H.T."/>
            <person name="Grewe F."/>
        </authorList>
    </citation>
    <scope>NUCLEOTIDE SEQUENCE [LARGE SCALE GENOMIC DNA]</scope>
    <source>
        <strain evidence="2 3">Mercado 3170</strain>
    </source>
</reference>
<dbReference type="InterPro" id="IPR001932">
    <property type="entry name" value="PPM-type_phosphatase-like_dom"/>
</dbReference>
<dbReference type="PROSITE" id="PS51746">
    <property type="entry name" value="PPM_2"/>
    <property type="match status" value="1"/>
</dbReference>
<organism evidence="2 3">
    <name type="scientific">Stereocaulon virgatum</name>
    <dbReference type="NCBI Taxonomy" id="373712"/>
    <lineage>
        <taxon>Eukaryota</taxon>
        <taxon>Fungi</taxon>
        <taxon>Dikarya</taxon>
        <taxon>Ascomycota</taxon>
        <taxon>Pezizomycotina</taxon>
        <taxon>Lecanoromycetes</taxon>
        <taxon>OSLEUM clade</taxon>
        <taxon>Lecanoromycetidae</taxon>
        <taxon>Lecanorales</taxon>
        <taxon>Lecanorineae</taxon>
        <taxon>Stereocaulaceae</taxon>
        <taxon>Stereocaulon</taxon>
    </lineage>
</organism>
<evidence type="ECO:0000313" key="2">
    <source>
        <dbReference type="EMBL" id="KAL2048414.1"/>
    </source>
</evidence>
<gene>
    <name evidence="2" type="ORF">N7G274_000325</name>
</gene>
<protein>
    <recommendedName>
        <fullName evidence="1">PPM-type phosphatase domain-containing protein</fullName>
    </recommendedName>
</protein>
<name>A0ABR4ASA7_9LECA</name>
<accession>A0ABR4ASA7</accession>
<dbReference type="PANTHER" id="PTHR13832">
    <property type="entry name" value="PROTEIN PHOSPHATASE 2C"/>
    <property type="match status" value="1"/>
</dbReference>
<dbReference type="InterPro" id="IPR015655">
    <property type="entry name" value="PP2C"/>
</dbReference>
<proteinExistence type="predicted"/>
<dbReference type="InterPro" id="IPR036457">
    <property type="entry name" value="PPM-type-like_dom_sf"/>
</dbReference>
<keyword evidence="3" id="KW-1185">Reference proteome</keyword>
<evidence type="ECO:0000259" key="1">
    <source>
        <dbReference type="PROSITE" id="PS51746"/>
    </source>
</evidence>
<dbReference type="PANTHER" id="PTHR13832:SF792">
    <property type="entry name" value="GM14286P"/>
    <property type="match status" value="1"/>
</dbReference>
<sequence>MNMSRITRFCSSETRRISIPPLRPCREFIFTSSPFISIRNCNRRLYFSHGSIINLPRVRNWNGRQVLGVCSALLLAGAGISHHIFTSRPLKLESDDTGFLSGKHIAERYRPPIPPYTIEQANEALRWEEASQPVGMGSGVLRFDKCRVPSNNPPEDELTSASGYEDDEVEWLLWGIFDGHAGWETAITLYAYMIKYIARELAILSPSGRVSEVAPENIDLAIRNAFLQLDHDIMDQAAKAVSGSPFLNDAMSQLGPAYSGSCALVSFYHSDSQQIKVACTGDSRAVLGRRSSVGKWEATALSKDQTGKDKEEVIRLQAEHPDEPGMIKDGRILGLAVTRAFGDSRWKWSRELQQQAKKRFFGPNIIEPLLTPPYLTAEPVITTTKIEPGKGDFVIMASDGLWDNLTSEQAVNLVGRWLKTHDPATEVKPPNLAQAPAAMAEQQISARENPHGRIAYAEIPPGDDNNFVIADENAATHLIRNALGGGNEDMLCGLLTPMPPLSRKVRDDITVLVIFFGDDTIPNY</sequence>
<dbReference type="CDD" id="cd00143">
    <property type="entry name" value="PP2Cc"/>
    <property type="match status" value="1"/>
</dbReference>
<evidence type="ECO:0000313" key="3">
    <source>
        <dbReference type="Proteomes" id="UP001590950"/>
    </source>
</evidence>